<dbReference type="InterPro" id="IPR011051">
    <property type="entry name" value="RmlC_Cupin_sf"/>
</dbReference>
<dbReference type="Gene3D" id="1.10.10.60">
    <property type="entry name" value="Homeodomain-like"/>
    <property type="match status" value="2"/>
</dbReference>
<dbReference type="RefSeq" id="WP_189563854.1">
    <property type="nucleotide sequence ID" value="NZ_BMXF01000001.1"/>
</dbReference>
<dbReference type="EMBL" id="BMXF01000001">
    <property type="protein sequence ID" value="GHB63552.1"/>
    <property type="molecule type" value="Genomic_DNA"/>
</dbReference>
<accession>A0A8J3D1E9</accession>
<dbReference type="PRINTS" id="PR00032">
    <property type="entry name" value="HTHARAC"/>
</dbReference>
<organism evidence="5 6">
    <name type="scientific">Persicitalea jodogahamensis</name>
    <dbReference type="NCBI Taxonomy" id="402147"/>
    <lineage>
        <taxon>Bacteria</taxon>
        <taxon>Pseudomonadati</taxon>
        <taxon>Bacteroidota</taxon>
        <taxon>Cytophagia</taxon>
        <taxon>Cytophagales</taxon>
        <taxon>Spirosomataceae</taxon>
        <taxon>Persicitalea</taxon>
    </lineage>
</organism>
<proteinExistence type="predicted"/>
<dbReference type="SUPFAM" id="SSF51182">
    <property type="entry name" value="RmlC-like cupins"/>
    <property type="match status" value="1"/>
</dbReference>
<dbReference type="PANTHER" id="PTHR43280">
    <property type="entry name" value="ARAC-FAMILY TRANSCRIPTIONAL REGULATOR"/>
    <property type="match status" value="1"/>
</dbReference>
<keyword evidence="3" id="KW-0804">Transcription</keyword>
<protein>
    <submittedName>
        <fullName evidence="5">AraC family transcriptional regulator</fullName>
    </submittedName>
</protein>
<evidence type="ECO:0000313" key="6">
    <source>
        <dbReference type="Proteomes" id="UP000598271"/>
    </source>
</evidence>
<dbReference type="GO" id="GO:0043565">
    <property type="term" value="F:sequence-specific DNA binding"/>
    <property type="evidence" value="ECO:0007669"/>
    <property type="project" value="InterPro"/>
</dbReference>
<keyword evidence="2" id="KW-0238">DNA-binding</keyword>
<dbReference type="SMART" id="SM00342">
    <property type="entry name" value="HTH_ARAC"/>
    <property type="match status" value="1"/>
</dbReference>
<dbReference type="InterPro" id="IPR020449">
    <property type="entry name" value="Tscrpt_reg_AraC-type_HTH"/>
</dbReference>
<sequence>MKAVFEEVLSKRGESVLCKKVSLPSFDAPFHFHPEYELTWIRKGEGLRYVGMNAGAFGAGDLVLLGSNLPHCWVNQPEEDGSNVEACVVQFDTRLLNDSLLQWPEFQPVARLLDYSTGGISFDNHTIGPLFERLVEVAGPKRIICFLDLLLQLAETPRHIIIETGDLYADQQRFKVIFSYLIEHFREPIELEKVSGLAGLTPTSFCRYFKKITGKTLFDVVLNYRLEAAAQLLLRTEKPVNDIAFMSGFENLPYFSRTFKKWKGLSPRAFRHQYRA</sequence>
<dbReference type="InterPro" id="IPR003313">
    <property type="entry name" value="AraC-bd"/>
</dbReference>
<dbReference type="InterPro" id="IPR018060">
    <property type="entry name" value="HTH_AraC"/>
</dbReference>
<dbReference type="PROSITE" id="PS01124">
    <property type="entry name" value="HTH_ARAC_FAMILY_2"/>
    <property type="match status" value="1"/>
</dbReference>
<name>A0A8J3D1E9_9BACT</name>
<feature type="domain" description="HTH araC/xylS-type" evidence="4">
    <location>
        <begin position="175"/>
        <end position="273"/>
    </location>
</feature>
<dbReference type="AlphaFoldDB" id="A0A8J3D1E9"/>
<dbReference type="Gene3D" id="2.60.120.10">
    <property type="entry name" value="Jelly Rolls"/>
    <property type="match status" value="1"/>
</dbReference>
<reference evidence="5 6" key="1">
    <citation type="journal article" date="2014" name="Int. J. Syst. Evol. Microbiol.">
        <title>Complete genome sequence of Corynebacterium casei LMG S-19264T (=DSM 44701T), isolated from a smear-ripened cheese.</title>
        <authorList>
            <consortium name="US DOE Joint Genome Institute (JGI-PGF)"/>
            <person name="Walter F."/>
            <person name="Albersmeier A."/>
            <person name="Kalinowski J."/>
            <person name="Ruckert C."/>
        </authorList>
    </citation>
    <scope>NUCLEOTIDE SEQUENCE [LARGE SCALE GENOMIC DNA]</scope>
    <source>
        <strain evidence="5 6">KCTC 12866</strain>
    </source>
</reference>
<comment type="caution">
    <text evidence="5">The sequence shown here is derived from an EMBL/GenBank/DDBJ whole genome shotgun (WGS) entry which is preliminary data.</text>
</comment>
<dbReference type="SUPFAM" id="SSF46689">
    <property type="entry name" value="Homeodomain-like"/>
    <property type="match status" value="2"/>
</dbReference>
<evidence type="ECO:0000256" key="1">
    <source>
        <dbReference type="ARBA" id="ARBA00023015"/>
    </source>
</evidence>
<evidence type="ECO:0000259" key="4">
    <source>
        <dbReference type="PROSITE" id="PS01124"/>
    </source>
</evidence>
<keyword evidence="6" id="KW-1185">Reference proteome</keyword>
<dbReference type="Pfam" id="PF12833">
    <property type="entry name" value="HTH_18"/>
    <property type="match status" value="1"/>
</dbReference>
<gene>
    <name evidence="5" type="ORF">GCM10007390_16740</name>
</gene>
<dbReference type="CDD" id="cd06976">
    <property type="entry name" value="cupin_MtlR-like_N"/>
    <property type="match status" value="1"/>
</dbReference>
<dbReference type="Pfam" id="PF02311">
    <property type="entry name" value="AraC_binding"/>
    <property type="match status" value="1"/>
</dbReference>
<dbReference type="InterPro" id="IPR009057">
    <property type="entry name" value="Homeodomain-like_sf"/>
</dbReference>
<dbReference type="GO" id="GO:0003700">
    <property type="term" value="F:DNA-binding transcription factor activity"/>
    <property type="evidence" value="ECO:0007669"/>
    <property type="project" value="InterPro"/>
</dbReference>
<keyword evidence="1" id="KW-0805">Transcription regulation</keyword>
<dbReference type="Proteomes" id="UP000598271">
    <property type="component" value="Unassembled WGS sequence"/>
</dbReference>
<evidence type="ECO:0000256" key="2">
    <source>
        <dbReference type="ARBA" id="ARBA00023125"/>
    </source>
</evidence>
<evidence type="ECO:0000313" key="5">
    <source>
        <dbReference type="EMBL" id="GHB63552.1"/>
    </source>
</evidence>
<dbReference type="PANTHER" id="PTHR43280:SF27">
    <property type="entry name" value="TRANSCRIPTIONAL REGULATOR MTLR"/>
    <property type="match status" value="1"/>
</dbReference>
<dbReference type="PROSITE" id="PS00041">
    <property type="entry name" value="HTH_ARAC_FAMILY_1"/>
    <property type="match status" value="1"/>
</dbReference>
<dbReference type="InterPro" id="IPR018062">
    <property type="entry name" value="HTH_AraC-typ_CS"/>
</dbReference>
<dbReference type="InterPro" id="IPR014710">
    <property type="entry name" value="RmlC-like_jellyroll"/>
</dbReference>
<evidence type="ECO:0000256" key="3">
    <source>
        <dbReference type="ARBA" id="ARBA00023163"/>
    </source>
</evidence>